<proteinExistence type="predicted"/>
<gene>
    <name evidence="2" type="ORF">SAMN02745108_01899</name>
</gene>
<dbReference type="SUPFAM" id="SSF53335">
    <property type="entry name" value="S-adenosyl-L-methionine-dependent methyltransferases"/>
    <property type="match status" value="1"/>
</dbReference>
<dbReference type="Proteomes" id="UP000190449">
    <property type="component" value="Unassembled WGS sequence"/>
</dbReference>
<dbReference type="GO" id="GO:0009007">
    <property type="term" value="F:site-specific DNA-methyltransferase (adenine-specific) activity"/>
    <property type="evidence" value="ECO:0007669"/>
    <property type="project" value="UniProtKB-EC"/>
</dbReference>
<organism evidence="2 3">
    <name type="scientific">Fibrobacter intestinalis</name>
    <dbReference type="NCBI Taxonomy" id="28122"/>
    <lineage>
        <taxon>Bacteria</taxon>
        <taxon>Pseudomonadati</taxon>
        <taxon>Fibrobacterota</taxon>
        <taxon>Fibrobacteria</taxon>
        <taxon>Fibrobacterales</taxon>
        <taxon>Fibrobacteraceae</taxon>
        <taxon>Fibrobacter</taxon>
    </lineage>
</organism>
<dbReference type="STRING" id="28122.SAMN02745108_01899"/>
<dbReference type="AlphaFoldDB" id="A0A1T4PDB2"/>
<dbReference type="GO" id="GO:0006304">
    <property type="term" value="P:DNA modification"/>
    <property type="evidence" value="ECO:0007669"/>
    <property type="project" value="InterPro"/>
</dbReference>
<dbReference type="GO" id="GO:0003676">
    <property type="term" value="F:nucleic acid binding"/>
    <property type="evidence" value="ECO:0007669"/>
    <property type="project" value="InterPro"/>
</dbReference>
<dbReference type="InterPro" id="IPR002052">
    <property type="entry name" value="DNA_methylase_N6_adenine_CS"/>
</dbReference>
<protein>
    <submittedName>
        <fullName evidence="2">Type II restriction enzyme</fullName>
    </submittedName>
</protein>
<sequence>MKNIAADTPVRQIFDVYQGAVLPRLLKDKTTGKNILWATDEYDAISPKSEIEFKEITGGSLMLVRPRITKALDTQKNRTKKRAEVFTPSWVCNQMNNALDDDYLGYAGAFNVEGERAWTTSRPKIRFNEGTSWENYIELTKLEITCGEAPFVTSRYNPTDGNFIEVEDRIGFLDRKLRVAAENADGDEYRKWSMRSLESSYGYEFQGDNLLIARINVFLTWVEHWEKKLGEKPDKKTAMTAANVIAWNFWQMDGLTGRIPQIQEKDCGQMNFLGFETEGETSEVTTEICRIYDWRRKHKCVFQSPPEFQLFQNKGECIMKKFFAVIGNPPYQEESEKNGRQPPIYNHFMDAVFKIADCVELITPARFLFNAGQTPKAWNEKILNDEHFKVLHYEPEASKIFPNTDIKGGVAITLRNQEKIFGKIGKFVTSDIMQIIVDKINPLCNHYLDEIHFNRSSYRLTKILYQKHPEFNRRVKASEKLSIGSNIFKKFPEIFFDEEFKNKSNSYRRIFGLDETKRCYKFVKKEYIANHENLDKWKIFVAKSNGEGKFGEILSELEIASPNSVSTQTFISFGRFNSKAECESLIKYLKTKFVRALLGICKVTPDNARKEVWKYVPLQDFTSKSDIDWSKSVHEIDLQLYKKYGLSKEERDFIESHVKEMV</sequence>
<evidence type="ECO:0000313" key="3">
    <source>
        <dbReference type="Proteomes" id="UP000190449"/>
    </source>
</evidence>
<dbReference type="Gene3D" id="3.40.50.150">
    <property type="entry name" value="Vaccinia Virus protein VP39"/>
    <property type="match status" value="1"/>
</dbReference>
<dbReference type="InterPro" id="IPR029063">
    <property type="entry name" value="SAM-dependent_MTases_sf"/>
</dbReference>
<dbReference type="GO" id="GO:0032259">
    <property type="term" value="P:methylation"/>
    <property type="evidence" value="ECO:0007669"/>
    <property type="project" value="InterPro"/>
</dbReference>
<evidence type="ECO:0000259" key="1">
    <source>
        <dbReference type="Pfam" id="PF07669"/>
    </source>
</evidence>
<feature type="domain" description="Type II methyltransferase M.TaqI-like" evidence="1">
    <location>
        <begin position="311"/>
        <end position="401"/>
    </location>
</feature>
<dbReference type="PROSITE" id="PS00092">
    <property type="entry name" value="N6_MTASE"/>
    <property type="match status" value="1"/>
</dbReference>
<name>A0A1T4PDB2_9BACT</name>
<dbReference type="InterPro" id="IPR011639">
    <property type="entry name" value="MethylTrfase_TaqI-like_dom"/>
</dbReference>
<dbReference type="Pfam" id="PF07669">
    <property type="entry name" value="Eco57I"/>
    <property type="match status" value="1"/>
</dbReference>
<evidence type="ECO:0000313" key="2">
    <source>
        <dbReference type="EMBL" id="SJZ89575.1"/>
    </source>
</evidence>
<dbReference type="EMBL" id="FUWU01000033">
    <property type="protein sequence ID" value="SJZ89575.1"/>
    <property type="molecule type" value="Genomic_DNA"/>
</dbReference>
<reference evidence="2 3" key="1">
    <citation type="submission" date="2017-02" db="EMBL/GenBank/DDBJ databases">
        <authorList>
            <person name="Peterson S.W."/>
        </authorList>
    </citation>
    <scope>NUCLEOTIDE SEQUENCE [LARGE SCALE GENOMIC DNA]</scope>
    <source>
        <strain evidence="2 3">ATCC 43854</strain>
    </source>
</reference>
<accession>A0A1T4PDB2</accession>